<evidence type="ECO:0000256" key="1">
    <source>
        <dbReference type="ARBA" id="ARBA00004442"/>
    </source>
</evidence>
<protein>
    <recommendedName>
        <fullName evidence="5">Porin</fullName>
    </recommendedName>
</protein>
<evidence type="ECO:0008006" key="5">
    <source>
        <dbReference type="Google" id="ProtNLM"/>
    </source>
</evidence>
<gene>
    <name evidence="4" type="ORF">I7730_01770</name>
</gene>
<comment type="caution">
    <text evidence="4">The sequence shown here is derived from an EMBL/GenBank/DDBJ whole genome shotgun (WGS) entry which is preliminary data.</text>
</comment>
<proteinExistence type="predicted"/>
<dbReference type="Gene3D" id="2.40.170.20">
    <property type="entry name" value="TonB-dependent receptor, beta-barrel domain"/>
    <property type="match status" value="1"/>
</dbReference>
<dbReference type="AlphaFoldDB" id="A0A8H9MVK7"/>
<evidence type="ECO:0000313" key="4">
    <source>
        <dbReference type="EMBL" id="HAS8538512.1"/>
    </source>
</evidence>
<keyword evidence="3" id="KW-0998">Cell outer membrane</keyword>
<dbReference type="GO" id="GO:0009279">
    <property type="term" value="C:cell outer membrane"/>
    <property type="evidence" value="ECO:0007669"/>
    <property type="project" value="UniProtKB-SubCell"/>
</dbReference>
<reference evidence="4" key="2">
    <citation type="submission" date="2019-01" db="EMBL/GenBank/DDBJ databases">
        <authorList>
            <consortium name="NCBI Pathogen Detection Project"/>
        </authorList>
    </citation>
    <scope>NUCLEOTIDE SEQUENCE</scope>
    <source>
        <strain evidence="4">BCW_3452</strain>
    </source>
</reference>
<dbReference type="Proteomes" id="UP000863257">
    <property type="component" value="Unassembled WGS sequence"/>
</dbReference>
<evidence type="ECO:0000256" key="3">
    <source>
        <dbReference type="ARBA" id="ARBA00023237"/>
    </source>
</evidence>
<sequence>MSGLDDSDNIYVEAGFGVEGWDLEFSAAKADVNLANNYGIDPSKIDSEEVSEYRVAIKHGLLSDESFDIRGGFIASRIDDSDVFDQQSVFVSLDFKTKVTESLHFMAGVDYLAYSSFDSFEIQGVTVEESIFDELTYSAGVNYHILDDLSFITRVVRGSDFSERIEFGARFNF</sequence>
<dbReference type="InterPro" id="IPR036942">
    <property type="entry name" value="Beta-barrel_TonB_sf"/>
</dbReference>
<evidence type="ECO:0000256" key="2">
    <source>
        <dbReference type="ARBA" id="ARBA00023136"/>
    </source>
</evidence>
<keyword evidence="2" id="KW-0472">Membrane</keyword>
<accession>A0A8H9MVK7</accession>
<dbReference type="EMBL" id="DACRBY010000001">
    <property type="protein sequence ID" value="HAS8538512.1"/>
    <property type="molecule type" value="Genomic_DNA"/>
</dbReference>
<comment type="subcellular location">
    <subcellularLocation>
        <location evidence="1">Cell outer membrane</location>
    </subcellularLocation>
</comment>
<reference evidence="4" key="1">
    <citation type="journal article" date="2018" name="Genome Biol.">
        <title>SKESA: strategic k-mer extension for scrupulous assemblies.</title>
        <authorList>
            <person name="Souvorov A."/>
            <person name="Agarwala R."/>
            <person name="Lipman D.J."/>
        </authorList>
    </citation>
    <scope>NUCLEOTIDE SEQUENCE</scope>
    <source>
        <strain evidence="4">BCW_3452</strain>
    </source>
</reference>
<dbReference type="SUPFAM" id="SSF56935">
    <property type="entry name" value="Porins"/>
    <property type="match status" value="1"/>
</dbReference>
<organism evidence="4">
    <name type="scientific">Vibrio vulnificus</name>
    <dbReference type="NCBI Taxonomy" id="672"/>
    <lineage>
        <taxon>Bacteria</taxon>
        <taxon>Pseudomonadati</taxon>
        <taxon>Pseudomonadota</taxon>
        <taxon>Gammaproteobacteria</taxon>
        <taxon>Vibrionales</taxon>
        <taxon>Vibrionaceae</taxon>
        <taxon>Vibrio</taxon>
    </lineage>
</organism>
<name>A0A8H9MVK7_VIBVL</name>